<keyword evidence="2" id="KW-1185">Reference proteome</keyword>
<proteinExistence type="predicted"/>
<dbReference type="EMBL" id="REGN01006138">
    <property type="protein sequence ID" value="RNA10661.1"/>
    <property type="molecule type" value="Genomic_DNA"/>
</dbReference>
<protein>
    <submittedName>
        <fullName evidence="1">Uncharacterized protein</fullName>
    </submittedName>
</protein>
<sequence>MIKKIYFYLFISRLFIFTENCRCEFEELDSFDVLFNETRIRIEYPDGLDKYNPDHLNQNSFLDCGSKAIYSGQKCRLCSVDGWSNFFECQINSCDSKLIKAPFVIETYDLKQISQSHVLFKPGEALAVYNFAPGKRICKYCQSNGEWSRLADNINCKKVKKPKPHCKYSELLSLEDKKVDFVRLQMETEEGFDVTKFMIDQDKIPSNTIVVYQSYLRNLAGIERGFSPYLESALSFRKKYCRYCENGQWSQIESCVEFRCNKKLLTGKPQLFLLNRSQQLKEEQFYFKSNSVLALYYFGSDKYCKQCDQNGEWSKFSLPELCTFNQSSNVFKRQRELFMNKLFKKEASCEITNKKFLYILLVNKKTVLLRSDVLHNSLIPSRSTAFYHNNKCIQCVNGQWSDESDCEFNYCLKDDVDKGVFRMRDSSVPDDRQNIFEPGSVLVEYKLSESTKMCKICEIVNGSRPSWSKYASSYWCSSQNAFFFSRNIHLIQKFCPIDRTIEEKGYIFLHVVSWNGRHYINKGPVPDTSVAVYVVDNVRWCSKCVDGEWESTFSECPVEFSTKKCDPKNLNGINYLVFVSSGLLLSDREKNELVFPGEVMAVYEFGLTKYCKECKIDGNWSLFPQTDLCKNINWII</sequence>
<name>A0A3M7QHZ6_BRAPC</name>
<evidence type="ECO:0000313" key="1">
    <source>
        <dbReference type="EMBL" id="RNA10661.1"/>
    </source>
</evidence>
<dbReference type="Proteomes" id="UP000276133">
    <property type="component" value="Unassembled WGS sequence"/>
</dbReference>
<reference evidence="1 2" key="1">
    <citation type="journal article" date="2018" name="Sci. Rep.">
        <title>Genomic signatures of local adaptation to the degree of environmental predictability in rotifers.</title>
        <authorList>
            <person name="Franch-Gras L."/>
            <person name="Hahn C."/>
            <person name="Garcia-Roger E.M."/>
            <person name="Carmona M.J."/>
            <person name="Serra M."/>
            <person name="Gomez A."/>
        </authorList>
    </citation>
    <scope>NUCLEOTIDE SEQUENCE [LARGE SCALE GENOMIC DNA]</scope>
    <source>
        <strain evidence="1">HYR1</strain>
    </source>
</reference>
<dbReference type="OrthoDB" id="10029173at2759"/>
<comment type="caution">
    <text evidence="1">The sequence shown here is derived from an EMBL/GenBank/DDBJ whole genome shotgun (WGS) entry which is preliminary data.</text>
</comment>
<gene>
    <name evidence="1" type="ORF">BpHYR1_025298</name>
</gene>
<evidence type="ECO:0000313" key="2">
    <source>
        <dbReference type="Proteomes" id="UP000276133"/>
    </source>
</evidence>
<accession>A0A3M7QHZ6</accession>
<organism evidence="1 2">
    <name type="scientific">Brachionus plicatilis</name>
    <name type="common">Marine rotifer</name>
    <name type="synonym">Brachionus muelleri</name>
    <dbReference type="NCBI Taxonomy" id="10195"/>
    <lineage>
        <taxon>Eukaryota</taxon>
        <taxon>Metazoa</taxon>
        <taxon>Spiralia</taxon>
        <taxon>Gnathifera</taxon>
        <taxon>Rotifera</taxon>
        <taxon>Eurotatoria</taxon>
        <taxon>Monogononta</taxon>
        <taxon>Pseudotrocha</taxon>
        <taxon>Ploima</taxon>
        <taxon>Brachionidae</taxon>
        <taxon>Brachionus</taxon>
    </lineage>
</organism>
<dbReference type="AlphaFoldDB" id="A0A3M7QHZ6"/>